<evidence type="ECO:0000313" key="3">
    <source>
        <dbReference type="Proteomes" id="UP000054559"/>
    </source>
</evidence>
<feature type="compositionally biased region" description="Low complexity" evidence="1">
    <location>
        <begin position="137"/>
        <end position="146"/>
    </location>
</feature>
<dbReference type="EMBL" id="DS268118">
    <property type="protein sequence ID" value="KMU72118.1"/>
    <property type="molecule type" value="Genomic_DNA"/>
</dbReference>
<feature type="region of interest" description="Disordered" evidence="1">
    <location>
        <begin position="1"/>
        <end position="84"/>
    </location>
</feature>
<feature type="compositionally biased region" description="Acidic residues" evidence="1">
    <location>
        <begin position="178"/>
        <end position="187"/>
    </location>
</feature>
<evidence type="ECO:0000256" key="1">
    <source>
        <dbReference type="SAM" id="MobiDB-lite"/>
    </source>
</evidence>
<evidence type="ECO:0000313" key="2">
    <source>
        <dbReference type="EMBL" id="KMU72118.1"/>
    </source>
</evidence>
<organism evidence="2 3">
    <name type="scientific">Coccidioides immitis RMSCC 3703</name>
    <dbReference type="NCBI Taxonomy" id="454286"/>
    <lineage>
        <taxon>Eukaryota</taxon>
        <taxon>Fungi</taxon>
        <taxon>Dikarya</taxon>
        <taxon>Ascomycota</taxon>
        <taxon>Pezizomycotina</taxon>
        <taxon>Eurotiomycetes</taxon>
        <taxon>Eurotiomycetidae</taxon>
        <taxon>Onygenales</taxon>
        <taxon>Onygenaceae</taxon>
        <taxon>Coccidioides</taxon>
    </lineage>
</organism>
<dbReference type="AlphaFoldDB" id="A0A0J8QLS6"/>
<name>A0A0J8QLS6_COCIT</name>
<sequence>MTPKLNPAAPSFKTLFNKKSEKSKGKDPDTSKGRDEPQLEDTSPVESRRSKDARSIRTSAAESHESLERISSGAPSEAISTKESFIQKITRKGSSSKFNMPWKDRASLFSKRGDSATQVDVEDDGTSEIQLGKSIDSAVSSTPSVEKSSKSGFNLSFRRKLKKSERATGESGERASENGDDDVFEDV</sequence>
<feature type="compositionally biased region" description="Basic and acidic residues" evidence="1">
    <location>
        <begin position="18"/>
        <end position="37"/>
    </location>
</feature>
<reference evidence="3" key="1">
    <citation type="journal article" date="2010" name="Genome Res.">
        <title>Population genomic sequencing of Coccidioides fungi reveals recent hybridization and transposon control.</title>
        <authorList>
            <person name="Neafsey D.E."/>
            <person name="Barker B.M."/>
            <person name="Sharpton T.J."/>
            <person name="Stajich J.E."/>
            <person name="Park D.J."/>
            <person name="Whiston E."/>
            <person name="Hung C.-Y."/>
            <person name="McMahan C."/>
            <person name="White J."/>
            <person name="Sykes S."/>
            <person name="Heiman D."/>
            <person name="Young S."/>
            <person name="Zeng Q."/>
            <person name="Abouelleil A."/>
            <person name="Aftuck L."/>
            <person name="Bessette D."/>
            <person name="Brown A."/>
            <person name="FitzGerald M."/>
            <person name="Lui A."/>
            <person name="Macdonald J.P."/>
            <person name="Priest M."/>
            <person name="Orbach M.J."/>
            <person name="Galgiani J.N."/>
            <person name="Kirkland T.N."/>
            <person name="Cole G.T."/>
            <person name="Birren B.W."/>
            <person name="Henn M.R."/>
            <person name="Taylor J.W."/>
            <person name="Rounsley S.D."/>
        </authorList>
    </citation>
    <scope>NUCLEOTIDE SEQUENCE [LARGE SCALE GENOMIC DNA]</scope>
    <source>
        <strain evidence="3">RMSCC 3703</strain>
    </source>
</reference>
<protein>
    <submittedName>
        <fullName evidence="2">Uncharacterized protein</fullName>
    </submittedName>
</protein>
<accession>A0A0J8QLS6</accession>
<feature type="region of interest" description="Disordered" evidence="1">
    <location>
        <begin position="111"/>
        <end position="187"/>
    </location>
</feature>
<gene>
    <name evidence="2" type="ORF">CISG_00427</name>
</gene>
<proteinExistence type="predicted"/>
<dbReference type="Proteomes" id="UP000054559">
    <property type="component" value="Unassembled WGS sequence"/>
</dbReference>
<feature type="compositionally biased region" description="Basic and acidic residues" evidence="1">
    <location>
        <begin position="164"/>
        <end position="177"/>
    </location>
</feature>
<feature type="compositionally biased region" description="Basic and acidic residues" evidence="1">
    <location>
        <begin position="46"/>
        <end position="55"/>
    </location>
</feature>
<dbReference type="STRING" id="454286.A0A0J8QLS6"/>